<proteinExistence type="predicted"/>
<gene>
    <name evidence="3" type="ORF">Hsar01_03105</name>
</gene>
<feature type="compositionally biased region" description="Polar residues" evidence="1">
    <location>
        <begin position="237"/>
        <end position="254"/>
    </location>
</feature>
<evidence type="ECO:0000313" key="4">
    <source>
        <dbReference type="Proteomes" id="UP001476282"/>
    </source>
</evidence>
<feature type="compositionally biased region" description="Basic and acidic residues" evidence="1">
    <location>
        <begin position="329"/>
        <end position="341"/>
    </location>
</feature>
<organism evidence="3 4">
    <name type="scientific">Haloferula sargassicola</name>
    <dbReference type="NCBI Taxonomy" id="490096"/>
    <lineage>
        <taxon>Bacteria</taxon>
        <taxon>Pseudomonadati</taxon>
        <taxon>Verrucomicrobiota</taxon>
        <taxon>Verrucomicrobiia</taxon>
        <taxon>Verrucomicrobiales</taxon>
        <taxon>Verrucomicrobiaceae</taxon>
        <taxon>Haloferula</taxon>
    </lineage>
</organism>
<dbReference type="Proteomes" id="UP001476282">
    <property type="component" value="Unassembled WGS sequence"/>
</dbReference>
<name>A0ABP9UU16_9BACT</name>
<protein>
    <submittedName>
        <fullName evidence="3">Uncharacterized protein</fullName>
    </submittedName>
</protein>
<comment type="caution">
    <text evidence="3">The sequence shown here is derived from an EMBL/GenBank/DDBJ whole genome shotgun (WGS) entry which is preliminary data.</text>
</comment>
<evidence type="ECO:0000256" key="2">
    <source>
        <dbReference type="SAM" id="SignalP"/>
    </source>
</evidence>
<feature type="chain" id="PRO_5046376224" evidence="2">
    <location>
        <begin position="35"/>
        <end position="367"/>
    </location>
</feature>
<keyword evidence="4" id="KW-1185">Reference proteome</keyword>
<dbReference type="RefSeq" id="WP_353567976.1">
    <property type="nucleotide sequence ID" value="NZ_BAABRI010000018.1"/>
</dbReference>
<dbReference type="EMBL" id="BAABRI010000018">
    <property type="protein sequence ID" value="GAA5483871.1"/>
    <property type="molecule type" value="Genomic_DNA"/>
</dbReference>
<accession>A0ABP9UU16</accession>
<feature type="compositionally biased region" description="Low complexity" evidence="1">
    <location>
        <begin position="342"/>
        <end position="354"/>
    </location>
</feature>
<sequence length="367" mass="41490">MKKTHHLHPRRDSLKNLAFTTALAVGLGSGLALAAEEYEYEADEGYHEEEWYDPGDWFNEDDQISYESDRYDSDNDWSDNRWDSRYETYQPVGFVYYYWDPGTTEWSEESSSRQASNHGDRSKNQQASNRYHESSHRQTARLNGTIDGFRKVDLTDQKGVKESHSFVKVTLENGKSRVISLGSDKSVKDLGLEKGDDISVSGRLAKVDGRKVILANRLRTGDETYTMKERNQPDLAKNSQRWNRSSSHPITRSGTLEDFTKVDLDRKQDEDNLVVRLEMKDGRSCVADLGAGTQLSDLNLEQGDKIWIQGNRKKVDGKNLIVASKIRVEGDSTRLRDRDSKSSSGDTSSSATNSTHDDRNNQASAGS</sequence>
<reference evidence="3 4" key="1">
    <citation type="submission" date="2024-02" db="EMBL/GenBank/DDBJ databases">
        <title>Haloferula sargassicola NBRC 104335.</title>
        <authorList>
            <person name="Ichikawa N."/>
            <person name="Katano-Makiyama Y."/>
            <person name="Hidaka K."/>
        </authorList>
    </citation>
    <scope>NUCLEOTIDE SEQUENCE [LARGE SCALE GENOMIC DNA]</scope>
    <source>
        <strain evidence="3 4">NBRC 104335</strain>
    </source>
</reference>
<evidence type="ECO:0000313" key="3">
    <source>
        <dbReference type="EMBL" id="GAA5483871.1"/>
    </source>
</evidence>
<evidence type="ECO:0000256" key="1">
    <source>
        <dbReference type="SAM" id="MobiDB-lite"/>
    </source>
</evidence>
<keyword evidence="2" id="KW-0732">Signal</keyword>
<feature type="region of interest" description="Disordered" evidence="1">
    <location>
        <begin position="107"/>
        <end position="143"/>
    </location>
</feature>
<feature type="region of interest" description="Disordered" evidence="1">
    <location>
        <begin position="231"/>
        <end position="254"/>
    </location>
</feature>
<feature type="signal peptide" evidence="2">
    <location>
        <begin position="1"/>
        <end position="34"/>
    </location>
</feature>
<feature type="region of interest" description="Disordered" evidence="1">
    <location>
        <begin position="329"/>
        <end position="367"/>
    </location>
</feature>